<dbReference type="PROSITE" id="PS51257">
    <property type="entry name" value="PROKAR_LIPOPROTEIN"/>
    <property type="match status" value="1"/>
</dbReference>
<dbReference type="EMBL" id="FOHU01000016">
    <property type="protein sequence ID" value="SET61576.1"/>
    <property type="molecule type" value="Genomic_DNA"/>
</dbReference>
<gene>
    <name evidence="1" type="ORF">SAMN05660297_02937</name>
</gene>
<organism evidence="1 2">
    <name type="scientific">Natronincola peptidivorans</name>
    <dbReference type="NCBI Taxonomy" id="426128"/>
    <lineage>
        <taxon>Bacteria</taxon>
        <taxon>Bacillati</taxon>
        <taxon>Bacillota</taxon>
        <taxon>Clostridia</taxon>
        <taxon>Peptostreptococcales</taxon>
        <taxon>Natronincolaceae</taxon>
        <taxon>Natronincola</taxon>
    </lineage>
</organism>
<protein>
    <submittedName>
        <fullName evidence="1">Uncharacterized protein</fullName>
    </submittedName>
</protein>
<proteinExistence type="predicted"/>
<sequence length="271" mass="30999">MKKSISLLTSIFVLVILIACSRSVVTSNDFIENPEKVDKILVTTKGTMFPNEIDDIETINKIVDMIMDIEVEKFSEEKAKEWIESTQHDVKYYILLMGEYGANNFYFVNDGSIVFPNIENVLAPTKSYITTEKQIESLNKLDEIINKIASEYTNLSGVVMELYSVASMIPMIEDMKSLNEMVTEIDDIIEKLNDEKVQHFSKEAEEHIEKLIISTGKIIEYHRQFIEIFKEPGYSTKATEIHEQTLGEVTNLAELVREYAGIYSEFKSSSS</sequence>
<dbReference type="OrthoDB" id="8613538at2"/>
<accession>A0A1I0FTJ5</accession>
<reference evidence="1 2" key="1">
    <citation type="submission" date="2016-10" db="EMBL/GenBank/DDBJ databases">
        <authorList>
            <person name="de Groot N.N."/>
        </authorList>
    </citation>
    <scope>NUCLEOTIDE SEQUENCE [LARGE SCALE GENOMIC DNA]</scope>
    <source>
        <strain evidence="1 2">DSM 18979</strain>
    </source>
</reference>
<evidence type="ECO:0000313" key="1">
    <source>
        <dbReference type="EMBL" id="SET61576.1"/>
    </source>
</evidence>
<evidence type="ECO:0000313" key="2">
    <source>
        <dbReference type="Proteomes" id="UP000199568"/>
    </source>
</evidence>
<dbReference type="RefSeq" id="WP_090445732.1">
    <property type="nucleotide sequence ID" value="NZ_FOHU01000016.1"/>
</dbReference>
<dbReference type="Proteomes" id="UP000199568">
    <property type="component" value="Unassembled WGS sequence"/>
</dbReference>
<dbReference type="AlphaFoldDB" id="A0A1I0FTJ5"/>
<name>A0A1I0FTJ5_9FIRM</name>
<keyword evidence="2" id="KW-1185">Reference proteome</keyword>